<dbReference type="Gene3D" id="3.90.550.10">
    <property type="entry name" value="Spore Coat Polysaccharide Biosynthesis Protein SpsA, Chain A"/>
    <property type="match status" value="1"/>
</dbReference>
<dbReference type="Pfam" id="PF00535">
    <property type="entry name" value="Glycos_transf_2"/>
    <property type="match status" value="1"/>
</dbReference>
<dbReference type="SUPFAM" id="SSF53448">
    <property type="entry name" value="Nucleotide-diphospho-sugar transferases"/>
    <property type="match status" value="1"/>
</dbReference>
<dbReference type="AlphaFoldDB" id="A0AAP5TBK2"/>
<dbReference type="Proteomes" id="UP001275867">
    <property type="component" value="Unassembled WGS sequence"/>
</dbReference>
<accession>A0AAP5TBK2</accession>
<keyword evidence="4" id="KW-0808">Transferase</keyword>
<evidence type="ECO:0000256" key="4">
    <source>
        <dbReference type="ARBA" id="ARBA00022679"/>
    </source>
</evidence>
<comment type="pathway">
    <text evidence="1">Cell wall biogenesis; cell wall polysaccharide biosynthesis.</text>
</comment>
<keyword evidence="3" id="KW-0328">Glycosyltransferase</keyword>
<proteinExistence type="inferred from homology"/>
<reference evidence="6" key="1">
    <citation type="submission" date="2019-10" db="EMBL/GenBank/DDBJ databases">
        <title>Malate fermentation in French cider.</title>
        <authorList>
            <person name="Cousin F.J."/>
            <person name="Medina Fernandez S."/>
            <person name="Misery B."/>
            <person name="Laplace J.-M."/>
            <person name="Cretenet M."/>
        </authorList>
    </citation>
    <scope>NUCLEOTIDE SEQUENCE</scope>
    <source>
        <strain evidence="6">UCMA15901</strain>
    </source>
</reference>
<protein>
    <submittedName>
        <fullName evidence="6">Glycosyltransferase</fullName>
    </submittedName>
</protein>
<evidence type="ECO:0000256" key="1">
    <source>
        <dbReference type="ARBA" id="ARBA00004776"/>
    </source>
</evidence>
<dbReference type="EMBL" id="WERX01000009">
    <property type="protein sequence ID" value="MDV7694006.1"/>
    <property type="molecule type" value="Genomic_DNA"/>
</dbReference>
<gene>
    <name evidence="6" type="ORF">GA842_03735</name>
</gene>
<evidence type="ECO:0000313" key="6">
    <source>
        <dbReference type="EMBL" id="MDV7694006.1"/>
    </source>
</evidence>
<dbReference type="PANTHER" id="PTHR43179">
    <property type="entry name" value="RHAMNOSYLTRANSFERASE WBBL"/>
    <property type="match status" value="1"/>
</dbReference>
<organism evidence="6 7">
    <name type="scientific">Pediococcus parvulus</name>
    <dbReference type="NCBI Taxonomy" id="54062"/>
    <lineage>
        <taxon>Bacteria</taxon>
        <taxon>Bacillati</taxon>
        <taxon>Bacillota</taxon>
        <taxon>Bacilli</taxon>
        <taxon>Lactobacillales</taxon>
        <taxon>Lactobacillaceae</taxon>
        <taxon>Pediococcus</taxon>
    </lineage>
</organism>
<dbReference type="GO" id="GO:0016757">
    <property type="term" value="F:glycosyltransferase activity"/>
    <property type="evidence" value="ECO:0007669"/>
    <property type="project" value="UniProtKB-KW"/>
</dbReference>
<dbReference type="InterPro" id="IPR029044">
    <property type="entry name" value="Nucleotide-diphossugar_trans"/>
</dbReference>
<feature type="domain" description="Glycosyltransferase 2-like" evidence="5">
    <location>
        <begin position="13"/>
        <end position="142"/>
    </location>
</feature>
<comment type="caution">
    <text evidence="6">The sequence shown here is derived from an EMBL/GenBank/DDBJ whole genome shotgun (WGS) entry which is preliminary data.</text>
</comment>
<dbReference type="PANTHER" id="PTHR43179:SF12">
    <property type="entry name" value="GALACTOFURANOSYLTRANSFERASE GLFT2"/>
    <property type="match status" value="1"/>
</dbReference>
<sequence length="282" mass="33111">MICFVVLQYMAFEQTIKSVNRILQLVGEKKIIIVDNASPNDSSIKLKEEFRLNEDVIFIQNKTNLGFAKGNNIGYKYAKINFDPKFVVVMNSDVLIGQNNFIQLVDESFNRNSFDIMGPDIVTFYGGFHQNPMKQQNYNLKRLQCMKRKLVLKNHLKLLYWIKWRILNKHPKKRKQNVSKRKIKEVKEGLPLHGSFYVFSTNFLKKNDSCFYAETFMYMEAQILYYQAMKKKYKVIYDPSVIVTHIDDVSTDLTFSNRYKKAVFSNKALLDSVRAFIKLIEG</sequence>
<evidence type="ECO:0000256" key="2">
    <source>
        <dbReference type="ARBA" id="ARBA00006739"/>
    </source>
</evidence>
<evidence type="ECO:0000259" key="5">
    <source>
        <dbReference type="Pfam" id="PF00535"/>
    </source>
</evidence>
<evidence type="ECO:0000256" key="3">
    <source>
        <dbReference type="ARBA" id="ARBA00022676"/>
    </source>
</evidence>
<name>A0AAP5TBK2_9LACO</name>
<comment type="similarity">
    <text evidence="2">Belongs to the glycosyltransferase 2 family.</text>
</comment>
<evidence type="ECO:0000313" key="7">
    <source>
        <dbReference type="Proteomes" id="UP001275867"/>
    </source>
</evidence>
<dbReference type="InterPro" id="IPR001173">
    <property type="entry name" value="Glyco_trans_2-like"/>
</dbReference>